<evidence type="ECO:0000313" key="1">
    <source>
        <dbReference type="EMBL" id="JAH53529.1"/>
    </source>
</evidence>
<dbReference type="EMBL" id="GBXM01055048">
    <property type="protein sequence ID" value="JAH53529.1"/>
    <property type="molecule type" value="Transcribed_RNA"/>
</dbReference>
<reference evidence="1" key="2">
    <citation type="journal article" date="2015" name="Fish Shellfish Immunol.">
        <title>Early steps in the European eel (Anguilla anguilla)-Vibrio vulnificus interaction in the gills: Role of the RtxA13 toxin.</title>
        <authorList>
            <person name="Callol A."/>
            <person name="Pajuelo D."/>
            <person name="Ebbesson L."/>
            <person name="Teles M."/>
            <person name="MacKenzie S."/>
            <person name="Amaro C."/>
        </authorList>
    </citation>
    <scope>NUCLEOTIDE SEQUENCE</scope>
</reference>
<name>A0A0E9TIL4_ANGAN</name>
<sequence>MATYDVFCHVDSIQTAMSLSGQAIIHPTVKG</sequence>
<organism evidence="1">
    <name type="scientific">Anguilla anguilla</name>
    <name type="common">European freshwater eel</name>
    <name type="synonym">Muraena anguilla</name>
    <dbReference type="NCBI Taxonomy" id="7936"/>
    <lineage>
        <taxon>Eukaryota</taxon>
        <taxon>Metazoa</taxon>
        <taxon>Chordata</taxon>
        <taxon>Craniata</taxon>
        <taxon>Vertebrata</taxon>
        <taxon>Euteleostomi</taxon>
        <taxon>Actinopterygii</taxon>
        <taxon>Neopterygii</taxon>
        <taxon>Teleostei</taxon>
        <taxon>Anguilliformes</taxon>
        <taxon>Anguillidae</taxon>
        <taxon>Anguilla</taxon>
    </lineage>
</organism>
<accession>A0A0E9TIL4</accession>
<proteinExistence type="predicted"/>
<protein>
    <submittedName>
        <fullName evidence="1">Uncharacterized protein</fullName>
    </submittedName>
</protein>
<reference evidence="1" key="1">
    <citation type="submission" date="2014-11" db="EMBL/GenBank/DDBJ databases">
        <authorList>
            <person name="Amaro Gonzalez C."/>
        </authorList>
    </citation>
    <scope>NUCLEOTIDE SEQUENCE</scope>
</reference>
<dbReference type="AlphaFoldDB" id="A0A0E9TIL4"/>